<organism evidence="11">
    <name type="scientific">Sesamum latifolium</name>
    <dbReference type="NCBI Taxonomy" id="2727402"/>
    <lineage>
        <taxon>Eukaryota</taxon>
        <taxon>Viridiplantae</taxon>
        <taxon>Streptophyta</taxon>
        <taxon>Embryophyta</taxon>
        <taxon>Tracheophyta</taxon>
        <taxon>Spermatophyta</taxon>
        <taxon>Magnoliopsida</taxon>
        <taxon>eudicotyledons</taxon>
        <taxon>Gunneridae</taxon>
        <taxon>Pentapetalae</taxon>
        <taxon>asterids</taxon>
        <taxon>lamiids</taxon>
        <taxon>Lamiales</taxon>
        <taxon>Pedaliaceae</taxon>
        <taxon>Sesamum</taxon>
    </lineage>
</organism>
<dbReference type="FunFam" id="3.80.10.10:FF:000213">
    <property type="entry name" value="Tyrosine-sulfated glycopeptide receptor 1"/>
    <property type="match status" value="1"/>
</dbReference>
<keyword evidence="7" id="KW-0677">Repeat</keyword>
<reference evidence="11" key="1">
    <citation type="submission" date="2020-06" db="EMBL/GenBank/DDBJ databases">
        <authorList>
            <person name="Li T."/>
            <person name="Hu X."/>
            <person name="Zhang T."/>
            <person name="Song X."/>
            <person name="Zhang H."/>
            <person name="Dai N."/>
            <person name="Sheng W."/>
            <person name="Hou X."/>
            <person name="Wei L."/>
        </authorList>
    </citation>
    <scope>NUCLEOTIDE SEQUENCE</scope>
    <source>
        <strain evidence="11">KEN1</strain>
        <tissue evidence="11">Leaf</tissue>
    </source>
</reference>
<dbReference type="InterPro" id="IPR003591">
    <property type="entry name" value="Leu-rich_rpt_typical-subtyp"/>
</dbReference>
<evidence type="ECO:0000256" key="3">
    <source>
        <dbReference type="ARBA" id="ARBA00022475"/>
    </source>
</evidence>
<reference evidence="11" key="2">
    <citation type="journal article" date="2024" name="Plant">
        <title>Genomic evolution and insights into agronomic trait innovations of Sesamum species.</title>
        <authorList>
            <person name="Miao H."/>
            <person name="Wang L."/>
            <person name="Qu L."/>
            <person name="Liu H."/>
            <person name="Sun Y."/>
            <person name="Le M."/>
            <person name="Wang Q."/>
            <person name="Wei S."/>
            <person name="Zheng Y."/>
            <person name="Lin W."/>
            <person name="Duan Y."/>
            <person name="Cao H."/>
            <person name="Xiong S."/>
            <person name="Wang X."/>
            <person name="Wei L."/>
            <person name="Li C."/>
            <person name="Ma Q."/>
            <person name="Ju M."/>
            <person name="Zhao R."/>
            <person name="Li G."/>
            <person name="Mu C."/>
            <person name="Tian Q."/>
            <person name="Mei H."/>
            <person name="Zhang T."/>
            <person name="Gao T."/>
            <person name="Zhang H."/>
        </authorList>
    </citation>
    <scope>NUCLEOTIDE SEQUENCE</scope>
    <source>
        <strain evidence="11">KEN1</strain>
    </source>
</reference>
<dbReference type="SMART" id="SM00369">
    <property type="entry name" value="LRR_TYP"/>
    <property type="match status" value="4"/>
</dbReference>
<evidence type="ECO:0000256" key="1">
    <source>
        <dbReference type="ARBA" id="ARBA00004251"/>
    </source>
</evidence>
<dbReference type="GO" id="GO:0051707">
    <property type="term" value="P:response to other organism"/>
    <property type="evidence" value="ECO:0007669"/>
    <property type="project" value="UniProtKB-ARBA"/>
</dbReference>
<name>A0AAW2Y4M7_9LAMI</name>
<keyword evidence="10" id="KW-0325">Glycoprotein</keyword>
<sequence length="379" mass="41621">MASLKSLTHLSVSDNYLSNVVGALKILRHCDNLAVLFTSRCFHGEMIADNDSWHQGSFQNLQMLAMGGSNLKGQIPSWIARLRNLKVLDLSYNEISGPIPSWLGDMPSLFDLNLTRNFLSGDLPPEIGRLPALIPDNTSLDLGYLLLPFVLDSQQYYRLSNMARGLKVGSNSLSGNIPEELGQLKRLQVLDLSNNNFNGSIPDKLSRLINLEKLDMSGNHLSGEISQSLTGLHFLSSFSVANNDLDGEIPSGVQFDTFSAASFEGNPKLCGALLKRKCHVVAQAEMEEPEAEPESSWSNIVPFGLDTVLDFLQSASLCCSILPGETLALNVQLYRNKGLCSMLTQCHFVPNEGSNVKTTNNIGQIQLPKYTIDFVIEMI</sequence>
<dbReference type="EMBL" id="JACGWN010000002">
    <property type="protein sequence ID" value="KAL0460521.1"/>
    <property type="molecule type" value="Genomic_DNA"/>
</dbReference>
<dbReference type="Pfam" id="PF13855">
    <property type="entry name" value="LRR_8"/>
    <property type="match status" value="2"/>
</dbReference>
<comment type="caution">
    <text evidence="11">The sequence shown here is derived from an EMBL/GenBank/DDBJ whole genome shotgun (WGS) entry which is preliminary data.</text>
</comment>
<evidence type="ECO:0000256" key="8">
    <source>
        <dbReference type="ARBA" id="ARBA00022989"/>
    </source>
</evidence>
<evidence type="ECO:0000256" key="9">
    <source>
        <dbReference type="ARBA" id="ARBA00023136"/>
    </source>
</evidence>
<evidence type="ECO:0000256" key="10">
    <source>
        <dbReference type="ARBA" id="ARBA00023180"/>
    </source>
</evidence>
<dbReference type="GO" id="GO:0006952">
    <property type="term" value="P:defense response"/>
    <property type="evidence" value="ECO:0007669"/>
    <property type="project" value="UniProtKB-ARBA"/>
</dbReference>
<dbReference type="InterPro" id="IPR046956">
    <property type="entry name" value="RLP23-like"/>
</dbReference>
<keyword evidence="6" id="KW-0732">Signal</keyword>
<dbReference type="PANTHER" id="PTHR48063">
    <property type="entry name" value="LRR RECEPTOR-LIKE KINASE"/>
    <property type="match status" value="1"/>
</dbReference>
<evidence type="ECO:0000256" key="4">
    <source>
        <dbReference type="ARBA" id="ARBA00022614"/>
    </source>
</evidence>
<keyword evidence="11" id="KW-0675">Receptor</keyword>
<evidence type="ECO:0000256" key="7">
    <source>
        <dbReference type="ARBA" id="ARBA00022737"/>
    </source>
</evidence>
<dbReference type="InterPro" id="IPR032675">
    <property type="entry name" value="LRR_dom_sf"/>
</dbReference>
<evidence type="ECO:0000256" key="6">
    <source>
        <dbReference type="ARBA" id="ARBA00022729"/>
    </source>
</evidence>
<keyword evidence="9" id="KW-0472">Membrane</keyword>
<keyword evidence="3" id="KW-1003">Cell membrane</keyword>
<keyword evidence="8" id="KW-1133">Transmembrane helix</keyword>
<keyword evidence="4" id="KW-0433">Leucine-rich repeat</keyword>
<dbReference type="SUPFAM" id="SSF52058">
    <property type="entry name" value="L domain-like"/>
    <property type="match status" value="1"/>
</dbReference>
<keyword evidence="5" id="KW-0812">Transmembrane</keyword>
<dbReference type="GO" id="GO:0005886">
    <property type="term" value="C:plasma membrane"/>
    <property type="evidence" value="ECO:0007669"/>
    <property type="project" value="UniProtKB-SubCell"/>
</dbReference>
<dbReference type="AlphaFoldDB" id="A0AAW2Y4M7"/>
<evidence type="ECO:0000256" key="2">
    <source>
        <dbReference type="ARBA" id="ARBA00009592"/>
    </source>
</evidence>
<protein>
    <submittedName>
        <fullName evidence="11">Receptor-like protein 3</fullName>
    </submittedName>
</protein>
<evidence type="ECO:0000313" key="11">
    <source>
        <dbReference type="EMBL" id="KAL0460521.1"/>
    </source>
</evidence>
<comment type="similarity">
    <text evidence="2">Belongs to the RLP family.</text>
</comment>
<dbReference type="Gene3D" id="3.80.10.10">
    <property type="entry name" value="Ribonuclease Inhibitor"/>
    <property type="match status" value="1"/>
</dbReference>
<dbReference type="InterPro" id="IPR001611">
    <property type="entry name" value="Leu-rich_rpt"/>
</dbReference>
<gene>
    <name evidence="11" type="ORF">Slati_0679300</name>
</gene>
<dbReference type="PRINTS" id="PR00019">
    <property type="entry name" value="LEURICHRPT"/>
</dbReference>
<dbReference type="PANTHER" id="PTHR48063:SF46">
    <property type="entry name" value="LEUCINE-RICH REPEAT-CONTAINING N-TERMINAL PLANT-TYPE DOMAIN-CONTAINING PROTEIN"/>
    <property type="match status" value="1"/>
</dbReference>
<accession>A0AAW2Y4M7</accession>
<evidence type="ECO:0000256" key="5">
    <source>
        <dbReference type="ARBA" id="ARBA00022692"/>
    </source>
</evidence>
<comment type="subcellular location">
    <subcellularLocation>
        <location evidence="1">Cell membrane</location>
        <topology evidence="1">Single-pass type I membrane protein</topology>
    </subcellularLocation>
</comment>
<proteinExistence type="inferred from homology"/>